<comment type="caution">
    <text evidence="1">The sequence shown here is derived from an EMBL/GenBank/DDBJ whole genome shotgun (WGS) entry which is preliminary data.</text>
</comment>
<evidence type="ECO:0000313" key="2">
    <source>
        <dbReference type="Proteomes" id="UP000823638"/>
    </source>
</evidence>
<reference evidence="1" key="2">
    <citation type="journal article" date="2021" name="PeerJ">
        <title>Extensive microbial diversity within the chicken gut microbiome revealed by metagenomics and culture.</title>
        <authorList>
            <person name="Gilroy R."/>
            <person name="Ravi A."/>
            <person name="Getino M."/>
            <person name="Pursley I."/>
            <person name="Horton D.L."/>
            <person name="Alikhan N.F."/>
            <person name="Baker D."/>
            <person name="Gharbi K."/>
            <person name="Hall N."/>
            <person name="Watson M."/>
            <person name="Adriaenssens E.M."/>
            <person name="Foster-Nyarko E."/>
            <person name="Jarju S."/>
            <person name="Secka A."/>
            <person name="Antonio M."/>
            <person name="Oren A."/>
            <person name="Chaudhuri R.R."/>
            <person name="La Ragione R."/>
            <person name="Hildebrand F."/>
            <person name="Pallen M.J."/>
        </authorList>
    </citation>
    <scope>NUCLEOTIDE SEQUENCE</scope>
    <source>
        <strain evidence="1">10532</strain>
    </source>
</reference>
<sequence length="205" mass="23976">MENYQLAFIPAENYITKIQLPFGTGVVACYSEEDAMRLTGRRKNFLTKNEWYDIEIPSRNTFLNLDSPIMENSVRAISSLFSDKALAMLFYTEGQKFFNEEIPLYFKNREVPEQKKEEIVRKKLDCFYKSKIEEIKSLVTVSSLIQFITRRARNNDVAVTSSFLSMTGINGIIYSENNEERILIFDAKRQIKLKYLNSSVLWENK</sequence>
<name>A0A9D9HNE7_9SPIR</name>
<evidence type="ECO:0000313" key="1">
    <source>
        <dbReference type="EMBL" id="MBO8457056.1"/>
    </source>
</evidence>
<protein>
    <submittedName>
        <fullName evidence="1">Uncharacterized protein</fullName>
    </submittedName>
</protein>
<dbReference type="EMBL" id="JADIMM010000025">
    <property type="protein sequence ID" value="MBO8457056.1"/>
    <property type="molecule type" value="Genomic_DNA"/>
</dbReference>
<dbReference type="AlphaFoldDB" id="A0A9D9HNE7"/>
<organism evidence="1 2">
    <name type="scientific">Candidatus Gallitreponema excrementavium</name>
    <dbReference type="NCBI Taxonomy" id="2840840"/>
    <lineage>
        <taxon>Bacteria</taxon>
        <taxon>Pseudomonadati</taxon>
        <taxon>Spirochaetota</taxon>
        <taxon>Spirochaetia</taxon>
        <taxon>Spirochaetales</taxon>
        <taxon>Candidatus Gallitreponema</taxon>
    </lineage>
</organism>
<reference evidence="1" key="1">
    <citation type="submission" date="2020-10" db="EMBL/GenBank/DDBJ databases">
        <authorList>
            <person name="Gilroy R."/>
        </authorList>
    </citation>
    <scope>NUCLEOTIDE SEQUENCE</scope>
    <source>
        <strain evidence="1">10532</strain>
    </source>
</reference>
<dbReference type="Proteomes" id="UP000823638">
    <property type="component" value="Unassembled WGS sequence"/>
</dbReference>
<accession>A0A9D9HNE7</accession>
<gene>
    <name evidence="1" type="ORF">IAA81_02370</name>
</gene>
<proteinExistence type="predicted"/>